<dbReference type="InterPro" id="IPR016631">
    <property type="entry name" value="Regulatory_RpfE"/>
</dbReference>
<comment type="caution">
    <text evidence="1">The sequence shown here is derived from an EMBL/GenBank/DDBJ whole genome shotgun (WGS) entry which is preliminary data.</text>
</comment>
<evidence type="ECO:0000313" key="2">
    <source>
        <dbReference type="Proteomes" id="UP001198034"/>
    </source>
</evidence>
<dbReference type="RefSeq" id="WP_226762964.1">
    <property type="nucleotide sequence ID" value="NZ_JAJAWG010000001.1"/>
</dbReference>
<reference evidence="1 2" key="1">
    <citation type="submission" date="2021-10" db="EMBL/GenBank/DDBJ databases">
        <authorList>
            <person name="Chen M."/>
        </authorList>
    </citation>
    <scope>NUCLEOTIDE SEQUENCE [LARGE SCALE GENOMIC DNA]</scope>
    <source>
        <strain evidence="1 2">H3-26</strain>
    </source>
</reference>
<keyword evidence="2" id="KW-1185">Reference proteome</keyword>
<name>A0ABS8BHG5_9NEIS</name>
<dbReference type="Proteomes" id="UP001198034">
    <property type="component" value="Unassembled WGS sequence"/>
</dbReference>
<dbReference type="EMBL" id="JAJAWG010000001">
    <property type="protein sequence ID" value="MCB5195159.1"/>
    <property type="molecule type" value="Genomic_DNA"/>
</dbReference>
<protein>
    <submittedName>
        <fullName evidence="1">Uncharacterized protein</fullName>
    </submittedName>
</protein>
<gene>
    <name evidence="1" type="ORF">LG219_02490</name>
</gene>
<organism evidence="1 2">
    <name type="scientific">Deefgea salmonis</name>
    <dbReference type="NCBI Taxonomy" id="2875502"/>
    <lineage>
        <taxon>Bacteria</taxon>
        <taxon>Pseudomonadati</taxon>
        <taxon>Pseudomonadota</taxon>
        <taxon>Betaproteobacteria</taxon>
        <taxon>Neisseriales</taxon>
        <taxon>Chitinibacteraceae</taxon>
        <taxon>Deefgea</taxon>
    </lineage>
</organism>
<dbReference type="PIRSF" id="PIRSF015283">
    <property type="entry name" value="Regulatory_RpfE"/>
    <property type="match status" value="1"/>
</dbReference>
<accession>A0ABS8BHG5</accession>
<proteinExistence type="predicted"/>
<evidence type="ECO:0000313" key="1">
    <source>
        <dbReference type="EMBL" id="MCB5195159.1"/>
    </source>
</evidence>
<sequence length="330" mass="36655">MNYELIIPDSVWRDEDLRPLMNRDLTLPALAILYGKGQHQRSPMGPCATAADYLAHQLYDTPPSLTALTLAQDCPDVQSGYWLCCDPIHLRIDRDRLTILGVPLLQISQAEADALVAALNQQFAEDGFFFVAATPSRWYLRLPADPQLQFTSLAQALGGNLQDYLPQGEQALQWNAVLNEIQMVMYGHRVNDERDAAGIAMINSVHLSGGVDYRAGAIAPAKAAVFGGDHQVAALVGQRGVASVATVADLPEHDSIVVLDQLSVDAIYGHAYEWRSQWSWLETVWFAPLLAQLQCGQLQSLTLTFLSAGTQVRITRLDLYRFWRRPRLPF</sequence>